<name>A0A8C9IET6_9PRIM</name>
<dbReference type="Ensembl" id="ENSPTET00000046362.1">
    <property type="protein sequence ID" value="ENSPTEP00000033904.1"/>
    <property type="gene ID" value="ENSPTEG00000032270.1"/>
</dbReference>
<sequence length="61" mass="6398">GPPTNLPQVSQGPQRCLCRLSWCDGTSLLRTRAGCSSSQSTETLSLPPGPCHLVGDKSQGM</sequence>
<protein>
    <submittedName>
        <fullName evidence="2">Uncharacterized protein</fullName>
    </submittedName>
</protein>
<dbReference type="AlphaFoldDB" id="A0A8C9IET6"/>
<keyword evidence="3" id="KW-1185">Reference proteome</keyword>
<organism evidence="2 3">
    <name type="scientific">Piliocolobus tephrosceles</name>
    <name type="common">Ugandan red Colobus</name>
    <dbReference type="NCBI Taxonomy" id="591936"/>
    <lineage>
        <taxon>Eukaryota</taxon>
        <taxon>Metazoa</taxon>
        <taxon>Chordata</taxon>
        <taxon>Craniata</taxon>
        <taxon>Vertebrata</taxon>
        <taxon>Euteleostomi</taxon>
        <taxon>Mammalia</taxon>
        <taxon>Eutheria</taxon>
        <taxon>Euarchontoglires</taxon>
        <taxon>Primates</taxon>
        <taxon>Haplorrhini</taxon>
        <taxon>Catarrhini</taxon>
        <taxon>Cercopithecidae</taxon>
        <taxon>Colobinae</taxon>
        <taxon>Piliocolobus</taxon>
    </lineage>
</organism>
<reference evidence="2" key="2">
    <citation type="submission" date="2025-09" db="UniProtKB">
        <authorList>
            <consortium name="Ensembl"/>
        </authorList>
    </citation>
    <scope>IDENTIFICATION</scope>
</reference>
<evidence type="ECO:0000313" key="3">
    <source>
        <dbReference type="Proteomes" id="UP000694416"/>
    </source>
</evidence>
<proteinExistence type="predicted"/>
<evidence type="ECO:0000313" key="2">
    <source>
        <dbReference type="Ensembl" id="ENSPTEP00000033904.1"/>
    </source>
</evidence>
<dbReference type="Proteomes" id="UP000694416">
    <property type="component" value="Unplaced"/>
</dbReference>
<reference evidence="2" key="1">
    <citation type="submission" date="2025-08" db="UniProtKB">
        <authorList>
            <consortium name="Ensembl"/>
        </authorList>
    </citation>
    <scope>IDENTIFICATION</scope>
</reference>
<feature type="region of interest" description="Disordered" evidence="1">
    <location>
        <begin position="38"/>
        <end position="61"/>
    </location>
</feature>
<evidence type="ECO:0000256" key="1">
    <source>
        <dbReference type="SAM" id="MobiDB-lite"/>
    </source>
</evidence>
<accession>A0A8C9IET6</accession>